<proteinExistence type="predicted"/>
<reference evidence="1 2" key="1">
    <citation type="submission" date="2024-04" db="EMBL/GenBank/DDBJ databases">
        <authorList>
            <person name="Fracassetti M."/>
        </authorList>
    </citation>
    <scope>NUCLEOTIDE SEQUENCE [LARGE SCALE GENOMIC DNA]</scope>
</reference>
<accession>A0AAV2F7J7</accession>
<sequence length="92" mass="11125">MERIRSDHRPLFIQAEPDTQSPRVERPFRFLVAWIPHEEFSRVMETAWPCSTHLPHSLEKLSAALKDWNHRLFGNIFHRKQALVRKLRRLEE</sequence>
<name>A0AAV2F7J7_9ROSI</name>
<evidence type="ECO:0000313" key="2">
    <source>
        <dbReference type="Proteomes" id="UP001497516"/>
    </source>
</evidence>
<organism evidence="1 2">
    <name type="scientific">Linum trigynum</name>
    <dbReference type="NCBI Taxonomy" id="586398"/>
    <lineage>
        <taxon>Eukaryota</taxon>
        <taxon>Viridiplantae</taxon>
        <taxon>Streptophyta</taxon>
        <taxon>Embryophyta</taxon>
        <taxon>Tracheophyta</taxon>
        <taxon>Spermatophyta</taxon>
        <taxon>Magnoliopsida</taxon>
        <taxon>eudicotyledons</taxon>
        <taxon>Gunneridae</taxon>
        <taxon>Pentapetalae</taxon>
        <taxon>rosids</taxon>
        <taxon>fabids</taxon>
        <taxon>Malpighiales</taxon>
        <taxon>Linaceae</taxon>
        <taxon>Linum</taxon>
    </lineage>
</organism>
<dbReference type="AlphaFoldDB" id="A0AAV2F7J7"/>
<protein>
    <recommendedName>
        <fullName evidence="3">Reverse transcriptase</fullName>
    </recommendedName>
</protein>
<gene>
    <name evidence="1" type="ORF">LTRI10_LOCUS34477</name>
</gene>
<dbReference type="Proteomes" id="UP001497516">
    <property type="component" value="Chromosome 6"/>
</dbReference>
<evidence type="ECO:0000313" key="1">
    <source>
        <dbReference type="EMBL" id="CAL1393943.1"/>
    </source>
</evidence>
<evidence type="ECO:0008006" key="3">
    <source>
        <dbReference type="Google" id="ProtNLM"/>
    </source>
</evidence>
<dbReference type="EMBL" id="OZ034819">
    <property type="protein sequence ID" value="CAL1393943.1"/>
    <property type="molecule type" value="Genomic_DNA"/>
</dbReference>
<keyword evidence="2" id="KW-1185">Reference proteome</keyword>